<feature type="domain" description="D,L-carboxypeptidase peptidase" evidence="1">
    <location>
        <begin position="33"/>
        <end position="262"/>
    </location>
</feature>
<gene>
    <name evidence="3" type="primary">pgp1</name>
    <name evidence="3" type="ORF">CMUC_0214</name>
</gene>
<dbReference type="CDD" id="cd06243">
    <property type="entry name" value="M14_CP_Csd4-like"/>
    <property type="match status" value="1"/>
</dbReference>
<evidence type="ECO:0000313" key="3">
    <source>
        <dbReference type="EMBL" id="QCD44030.1"/>
    </source>
</evidence>
<protein>
    <submittedName>
        <fullName evidence="3">Peptidoglycan LD-carboxypeptidase</fullName>
    </submittedName>
</protein>
<dbReference type="AlphaFoldDB" id="A0A6G5QEC2"/>
<dbReference type="InterPro" id="IPR033397">
    <property type="entry name" value="Metallo_peptidase_C"/>
</dbReference>
<accession>A0A6G5QEC2</accession>
<keyword evidence="3" id="KW-0121">Carboxypeptidase</keyword>
<dbReference type="GO" id="GO:0004180">
    <property type="term" value="F:carboxypeptidase activity"/>
    <property type="evidence" value="ECO:0007669"/>
    <property type="project" value="UniProtKB-KW"/>
</dbReference>
<name>A0A6G5QEC2_9BACT</name>
<organism evidence="3 4">
    <name type="scientific">Campylobacter mucosalis CCUG 21559</name>
    <dbReference type="NCBI Taxonomy" id="1032067"/>
    <lineage>
        <taxon>Bacteria</taxon>
        <taxon>Pseudomonadati</taxon>
        <taxon>Campylobacterota</taxon>
        <taxon>Epsilonproteobacteria</taxon>
        <taxon>Campylobacterales</taxon>
        <taxon>Campylobacteraceae</taxon>
        <taxon>Campylobacter</taxon>
    </lineage>
</organism>
<evidence type="ECO:0000313" key="4">
    <source>
        <dbReference type="Proteomes" id="UP000503264"/>
    </source>
</evidence>
<keyword evidence="4" id="KW-1185">Reference proteome</keyword>
<keyword evidence="3" id="KW-0378">Hydrolase</keyword>
<dbReference type="RefSeq" id="WP_236844936.1">
    <property type="nucleotide sequence ID" value="NZ_CP012542.1"/>
</dbReference>
<reference evidence="3 4" key="1">
    <citation type="submission" date="2016-07" db="EMBL/GenBank/DDBJ databases">
        <title>Comparative genomics of the Campylobacter concisus group.</title>
        <authorList>
            <person name="Miller W.G."/>
            <person name="Yee E."/>
            <person name="Chapman M.H."/>
            <person name="Huynh S."/>
            <person name="Bono J.L."/>
            <person name="On S.L.W."/>
            <person name="StLeger J."/>
            <person name="Foster G."/>
            <person name="Parker C.T."/>
        </authorList>
    </citation>
    <scope>NUCLEOTIDE SEQUENCE [LARGE SCALE GENOMIC DNA]</scope>
    <source>
        <strain evidence="3 4">CCUG 21559</strain>
    </source>
</reference>
<dbReference type="SUPFAM" id="SSF53187">
    <property type="entry name" value="Zn-dependent exopeptidases"/>
    <property type="match status" value="1"/>
</dbReference>
<dbReference type="EMBL" id="CP012542">
    <property type="protein sequence ID" value="QCD44030.1"/>
    <property type="molecule type" value="Genomic_DNA"/>
</dbReference>
<feature type="domain" description="Metallo-carboxypeptidase C-terminal" evidence="2">
    <location>
        <begin position="341"/>
        <end position="430"/>
    </location>
</feature>
<sequence>MRILVIFFTLSLALFGADELEYTLYKKGIPNQNTMLIIGGIQGDEPGGFLAASIVATEYNITKGSVWVVPNLNFKSIIERSRGTKGDMNRKFAHIDPNDPDYKAVTDIKKLITDSNVTLILNLHDGSGYYRDKFINKDQNPNKWGNTCIIDQAFLKNASYPDLDTLANRVKNKINERLIDKIHTYHVKNTKTAEGDKDMLRSLTYFAVTQGKSAFANEASKNLNVESRTYYHLLAIEEYMNSAGIEFSRNFKLTPKSIKSVIEKDIRLSFFDDFFVLGLKGLRSNISYVPLKDTKLQYSSDNPLVAVIKTKNGYEVRYGNRLATKITPQFFEYSSKKVTPSIVVDGVAQNVKSGQKVLVKDKFLVQKQDNIRVNIIGYSAKSQNEADISVSRPLFDKNYSIDKAGRIFRVEFYETSGAKDKFAGMILVEFR</sequence>
<proteinExistence type="predicted"/>
<dbReference type="Proteomes" id="UP000503264">
    <property type="component" value="Chromosome"/>
</dbReference>
<dbReference type="Pfam" id="PF17033">
    <property type="entry name" value="Peptidase_M99"/>
    <property type="match status" value="1"/>
</dbReference>
<dbReference type="InterPro" id="IPR031489">
    <property type="entry name" value="Peptidase_M99"/>
</dbReference>
<dbReference type="Pfam" id="PF17129">
    <property type="entry name" value="Peptidase_M99_C"/>
    <property type="match status" value="1"/>
</dbReference>
<evidence type="ECO:0000259" key="2">
    <source>
        <dbReference type="Pfam" id="PF17129"/>
    </source>
</evidence>
<evidence type="ECO:0000259" key="1">
    <source>
        <dbReference type="Pfam" id="PF17033"/>
    </source>
</evidence>
<dbReference type="Gene3D" id="3.40.630.10">
    <property type="entry name" value="Zn peptidases"/>
    <property type="match status" value="1"/>
</dbReference>
<keyword evidence="3" id="KW-0645">Protease</keyword>